<dbReference type="InterPro" id="IPR001806">
    <property type="entry name" value="Small_GTPase"/>
</dbReference>
<evidence type="ECO:0000313" key="10">
    <source>
        <dbReference type="Proteomes" id="UP000091956"/>
    </source>
</evidence>
<dbReference type="InterPro" id="IPR027417">
    <property type="entry name" value="P-loop_NTPase"/>
</dbReference>
<reference evidence="10" key="2">
    <citation type="journal article" date="2018" name="Nat. Commun.">
        <title>Extreme sensitivity to ultraviolet light in the fungal pathogen causing white-nose syndrome of bats.</title>
        <authorList>
            <person name="Palmer J.M."/>
            <person name="Drees K.P."/>
            <person name="Foster J.T."/>
            <person name="Lindner D.L."/>
        </authorList>
    </citation>
    <scope>NUCLEOTIDE SEQUENCE [LARGE SCALE GENOMIC DNA]</scope>
    <source>
        <strain evidence="10">UAMH 10579</strain>
    </source>
</reference>
<sequence length="210" mass="22762">MNGSTAITMDTDNLKVIKLLMIGPSGAGKSALLIRYCDDQFDPESSTATIGVDFKVKKLSVRGTSYRLNLLDTAGQERFRTLSNSYYRGAHGVILVYDISNRDSFLSMGRWFEEVQNNSMPGTITYLVGSKLDKEASRKVSASEGEALASIHGAQFCEVSSKTRENVRKPFVEIVDTIVSTPGLVEQTQRDSSGITLGNAASQISSGCPC</sequence>
<dbReference type="CDD" id="cd00154">
    <property type="entry name" value="Rab"/>
    <property type="match status" value="1"/>
</dbReference>
<evidence type="ECO:0000256" key="3">
    <source>
        <dbReference type="ARBA" id="ARBA00022481"/>
    </source>
</evidence>
<keyword evidence="8" id="KW-0636">Prenylation</keyword>
<proteinExistence type="inferred from homology"/>
<accession>A0A1B8GHZ5</accession>
<dbReference type="NCBIfam" id="TIGR00231">
    <property type="entry name" value="small_GTP"/>
    <property type="match status" value="1"/>
</dbReference>
<dbReference type="FunFam" id="3.40.50.300:FF:001312">
    <property type="entry name" value="Ras-related protein Rab-18"/>
    <property type="match status" value="1"/>
</dbReference>
<keyword evidence="5" id="KW-0653">Protein transport</keyword>
<dbReference type="PROSITE" id="PS51419">
    <property type="entry name" value="RAB"/>
    <property type="match status" value="1"/>
</dbReference>
<dbReference type="GO" id="GO:0005525">
    <property type="term" value="F:GTP binding"/>
    <property type="evidence" value="ECO:0007669"/>
    <property type="project" value="UniProtKB-KW"/>
</dbReference>
<evidence type="ECO:0000256" key="1">
    <source>
        <dbReference type="ARBA" id="ARBA00006270"/>
    </source>
</evidence>
<evidence type="ECO:0000256" key="8">
    <source>
        <dbReference type="ARBA" id="ARBA00023289"/>
    </source>
</evidence>
<keyword evidence="10" id="KW-1185">Reference proteome</keyword>
<dbReference type="STRING" id="342668.A0A1B8GHZ5"/>
<dbReference type="SUPFAM" id="SSF52540">
    <property type="entry name" value="P-loop containing nucleoside triphosphate hydrolases"/>
    <property type="match status" value="1"/>
</dbReference>
<name>A0A1B8GHZ5_9PEZI</name>
<dbReference type="SMART" id="SM00174">
    <property type="entry name" value="RHO"/>
    <property type="match status" value="1"/>
</dbReference>
<evidence type="ECO:0000256" key="5">
    <source>
        <dbReference type="ARBA" id="ARBA00022927"/>
    </source>
</evidence>
<dbReference type="AlphaFoldDB" id="A0A1B8GHZ5"/>
<reference evidence="9 10" key="1">
    <citation type="submission" date="2016-03" db="EMBL/GenBank/DDBJ databases">
        <title>Comparative genomics of Pseudogymnoascus destructans, the fungus causing white-nose syndrome of bats.</title>
        <authorList>
            <person name="Palmer J.M."/>
            <person name="Drees K.P."/>
            <person name="Foster J.T."/>
            <person name="Lindner D.L."/>
        </authorList>
    </citation>
    <scope>NUCLEOTIDE SEQUENCE [LARGE SCALE GENOMIC DNA]</scope>
    <source>
        <strain evidence="9 10">UAMH 10579</strain>
    </source>
</reference>
<evidence type="ECO:0000256" key="7">
    <source>
        <dbReference type="ARBA" id="ARBA00023288"/>
    </source>
</evidence>
<evidence type="ECO:0000256" key="4">
    <source>
        <dbReference type="ARBA" id="ARBA00022741"/>
    </source>
</evidence>
<dbReference type="GeneID" id="28838586"/>
<organism evidence="9 10">
    <name type="scientific">Pseudogymnoascus verrucosus</name>
    <dbReference type="NCBI Taxonomy" id="342668"/>
    <lineage>
        <taxon>Eukaryota</taxon>
        <taxon>Fungi</taxon>
        <taxon>Dikarya</taxon>
        <taxon>Ascomycota</taxon>
        <taxon>Pezizomycotina</taxon>
        <taxon>Leotiomycetes</taxon>
        <taxon>Thelebolales</taxon>
        <taxon>Thelebolaceae</taxon>
        <taxon>Pseudogymnoascus</taxon>
    </lineage>
</organism>
<keyword evidence="2" id="KW-0813">Transport</keyword>
<evidence type="ECO:0008006" key="11">
    <source>
        <dbReference type="Google" id="ProtNLM"/>
    </source>
</evidence>
<dbReference type="PRINTS" id="PR00449">
    <property type="entry name" value="RASTRNSFRMNG"/>
</dbReference>
<dbReference type="SMART" id="SM00175">
    <property type="entry name" value="RAB"/>
    <property type="match status" value="1"/>
</dbReference>
<dbReference type="PANTHER" id="PTHR47977">
    <property type="entry name" value="RAS-RELATED PROTEIN RAB"/>
    <property type="match status" value="1"/>
</dbReference>
<dbReference type="SMART" id="SM00173">
    <property type="entry name" value="RAS"/>
    <property type="match status" value="1"/>
</dbReference>
<keyword evidence="4" id="KW-0547">Nucleotide-binding</keyword>
<dbReference type="EMBL" id="KV460235">
    <property type="protein sequence ID" value="OBT95426.2"/>
    <property type="molecule type" value="Genomic_DNA"/>
</dbReference>
<comment type="similarity">
    <text evidence="1">Belongs to the small GTPase superfamily. Rab family.</text>
</comment>
<dbReference type="RefSeq" id="XP_018129159.2">
    <property type="nucleotide sequence ID" value="XM_018274665.2"/>
</dbReference>
<keyword evidence="3" id="KW-0488">Methylation</keyword>
<evidence type="ECO:0000256" key="2">
    <source>
        <dbReference type="ARBA" id="ARBA00022448"/>
    </source>
</evidence>
<evidence type="ECO:0000313" key="9">
    <source>
        <dbReference type="EMBL" id="OBT95426.2"/>
    </source>
</evidence>
<dbReference type="InterPro" id="IPR050227">
    <property type="entry name" value="Rab"/>
</dbReference>
<dbReference type="GO" id="GO:0015031">
    <property type="term" value="P:protein transport"/>
    <property type="evidence" value="ECO:0007669"/>
    <property type="project" value="UniProtKB-KW"/>
</dbReference>
<dbReference type="Pfam" id="PF00071">
    <property type="entry name" value="Ras"/>
    <property type="match status" value="1"/>
</dbReference>
<dbReference type="PROSITE" id="PS51421">
    <property type="entry name" value="RAS"/>
    <property type="match status" value="1"/>
</dbReference>
<keyword evidence="7" id="KW-0449">Lipoprotein</keyword>
<protein>
    <recommendedName>
        <fullName evidence="11">Ras-protein Rab-18</fullName>
    </recommendedName>
</protein>
<dbReference type="InterPro" id="IPR005225">
    <property type="entry name" value="Small_GTP-bd"/>
</dbReference>
<keyword evidence="6" id="KW-0342">GTP-binding</keyword>
<dbReference type="Gene3D" id="3.40.50.300">
    <property type="entry name" value="P-loop containing nucleotide triphosphate hydrolases"/>
    <property type="match status" value="1"/>
</dbReference>
<gene>
    <name evidence="9" type="ORF">VE01_05200</name>
</gene>
<dbReference type="GO" id="GO:0003924">
    <property type="term" value="F:GTPase activity"/>
    <property type="evidence" value="ECO:0007669"/>
    <property type="project" value="InterPro"/>
</dbReference>
<evidence type="ECO:0000256" key="6">
    <source>
        <dbReference type="ARBA" id="ARBA00023134"/>
    </source>
</evidence>
<dbReference type="Proteomes" id="UP000091956">
    <property type="component" value="Unassembled WGS sequence"/>
</dbReference>